<dbReference type="GO" id="GO:0006979">
    <property type="term" value="P:response to oxidative stress"/>
    <property type="evidence" value="ECO:0007669"/>
    <property type="project" value="TreeGrafter"/>
</dbReference>
<dbReference type="InterPro" id="IPR022367">
    <property type="entry name" value="2-oxoacid/accept_OxRdtase_asu"/>
</dbReference>
<gene>
    <name evidence="5" type="ORF">Metus_1077</name>
</gene>
<dbReference type="InterPro" id="IPR029061">
    <property type="entry name" value="THDP-binding"/>
</dbReference>
<dbReference type="Pfam" id="PF17147">
    <property type="entry name" value="PFOR_II"/>
    <property type="match status" value="1"/>
</dbReference>
<dbReference type="CDD" id="cd07034">
    <property type="entry name" value="TPP_PYR_PFOR_IOR-alpha_like"/>
    <property type="match status" value="1"/>
</dbReference>
<organism evidence="5 6">
    <name type="scientific">Methanosuratincola subterraneus</name>
    <dbReference type="NCBI Taxonomy" id="2593994"/>
    <lineage>
        <taxon>Archaea</taxon>
        <taxon>Thermoproteota</taxon>
        <taxon>Methanosuratincolia</taxon>
        <taxon>Candidatus Methanomethylicales</taxon>
        <taxon>Candidatus Methanomethylicaceae</taxon>
        <taxon>Candidatus Methanosuratincola (ex Vanwonterghem et al. 2016)</taxon>
    </lineage>
</organism>
<evidence type="ECO:0000259" key="2">
    <source>
        <dbReference type="Pfam" id="PF01558"/>
    </source>
</evidence>
<protein>
    <submittedName>
        <fullName evidence="5">2-oxoglutarate/2-oxoacid ferredoxin oxidoreductase, alpha subunit</fullName>
    </submittedName>
</protein>
<dbReference type="SUPFAM" id="SSF52922">
    <property type="entry name" value="TK C-terminal domain-like"/>
    <property type="match status" value="1"/>
</dbReference>
<dbReference type="InterPro" id="IPR009014">
    <property type="entry name" value="Transketo_C/PFOR_II"/>
</dbReference>
<dbReference type="Pfam" id="PF01558">
    <property type="entry name" value="POR"/>
    <property type="match status" value="1"/>
</dbReference>
<name>A0A444L6B7_METS7</name>
<dbReference type="GO" id="GO:0044272">
    <property type="term" value="P:sulfur compound biosynthetic process"/>
    <property type="evidence" value="ECO:0007669"/>
    <property type="project" value="UniProtKB-ARBA"/>
</dbReference>
<dbReference type="GO" id="GO:0006082">
    <property type="term" value="P:organic acid metabolic process"/>
    <property type="evidence" value="ECO:0007669"/>
    <property type="project" value="UniProtKB-ARBA"/>
</dbReference>
<dbReference type="InterPro" id="IPR019752">
    <property type="entry name" value="Pyrv/ketoisovalerate_OxRed_cat"/>
</dbReference>
<comment type="caution">
    <text evidence="5">The sequence shown here is derived from an EMBL/GenBank/DDBJ whole genome shotgun (WGS) entry which is preliminary data.</text>
</comment>
<dbReference type="Pfam" id="PF01855">
    <property type="entry name" value="POR_N"/>
    <property type="match status" value="1"/>
</dbReference>
<accession>A0A444L6B7</accession>
<evidence type="ECO:0000313" key="6">
    <source>
        <dbReference type="Proteomes" id="UP000288215"/>
    </source>
</evidence>
<feature type="domain" description="Pyruvate:ferredoxin oxidoreductase core" evidence="4">
    <location>
        <begin position="519"/>
        <end position="610"/>
    </location>
</feature>
<dbReference type="PANTHER" id="PTHR32154:SF16">
    <property type="entry name" value="PYRUVATE FLAVODOXIN_FERREDOXIN OXIDOREDUCTASE DOMAIN PROTEIN"/>
    <property type="match status" value="1"/>
</dbReference>
<evidence type="ECO:0000259" key="4">
    <source>
        <dbReference type="Pfam" id="PF17147"/>
    </source>
</evidence>
<dbReference type="Gene3D" id="3.40.50.970">
    <property type="match status" value="1"/>
</dbReference>
<dbReference type="InterPro" id="IPR002869">
    <property type="entry name" value="Pyrv_flavodox_OxRed_cen"/>
</dbReference>
<sequence>MDLNLIVGGPQGGGIETAGMLAVRALAMHGLEVFADREYHSNIKGKHSYSHIRASYRPINSIKYPVDFVGALDIETIATHYKDLGPGGVLIHDASLLDKPLTKLPPMEKKRLERLKAELEREKIGNTVKELDEWLEKNGRTVLPFPFLGMITEKAKLASPMIEKAMNTAMTTALLRGAGMPLDTILEAIDSLFMEKAEARELNRAVAAAVSDGFDEIAGTKGIGKKGTVGKGPARGKRMLVAGNDAVAIGKLIGGLRLQTYYPITPAADESFVIEQHSNLFGPEGEIVGSPIVIQAEDEISAICMAIGGALTGARAATCTSGPGFSLMVEGIGWAGINEVPVVITYYQRGGPSTGLPTRHSQSDLLFAINSGHGEFQRIVLASGSHEETLDDAVKCMDYAERYQVPVIHLLDKGIANCVTTINPPTLRRIDRGKRILKGVLEYRRFAFDSDPVSPRAFLGEELMWYTGDEHDESGHISEDPENRRRMYEKRMSKMEKILKEAPDGDKAVLFGDDNFEDLLVTWGVTTGAAVDALPELQAAGSKLAVLQVRMIEPFPVDIVSKYVSKAKRVIGLEANYIGQLAELIGWKTGVKVKNRILKYTGRLITQDEVVSAYMRIKGGEERVVLTGGE</sequence>
<evidence type="ECO:0000313" key="5">
    <source>
        <dbReference type="EMBL" id="RWX73103.1"/>
    </source>
</evidence>
<feature type="domain" description="Pyruvate/ketoisovalerate oxidoreductase catalytic" evidence="2">
    <location>
        <begin position="12"/>
        <end position="209"/>
    </location>
</feature>
<dbReference type="SUPFAM" id="SSF52518">
    <property type="entry name" value="Thiamin diphosphate-binding fold (THDP-binding)"/>
    <property type="match status" value="1"/>
</dbReference>
<reference evidence="5 6" key="1">
    <citation type="submission" date="2018-12" db="EMBL/GenBank/DDBJ databases">
        <title>The complete genome of the methanogenic archaea of the candidate phylum Verstraetearchaeota, obtained from the metagenome of underground thermal water.</title>
        <authorList>
            <person name="Kadnikov V.V."/>
            <person name="Mardanov A.V."/>
            <person name="Beletsky A.V."/>
            <person name="Karnachuk O.V."/>
            <person name="Ravin N.V."/>
        </authorList>
    </citation>
    <scope>NUCLEOTIDE SEQUENCE [LARGE SCALE GENOMIC DNA]</scope>
    <source>
        <strain evidence="5">Ch88</strain>
    </source>
</reference>
<dbReference type="AlphaFoldDB" id="A0A444L6B7"/>
<dbReference type="InterPro" id="IPR002880">
    <property type="entry name" value="Pyrv_Fd/Flavodoxin_OxRdtase_N"/>
</dbReference>
<dbReference type="GO" id="GO:0016903">
    <property type="term" value="F:oxidoreductase activity, acting on the aldehyde or oxo group of donors"/>
    <property type="evidence" value="ECO:0007669"/>
    <property type="project" value="InterPro"/>
</dbReference>
<dbReference type="SUPFAM" id="SSF53323">
    <property type="entry name" value="Pyruvate-ferredoxin oxidoreductase, PFOR, domain III"/>
    <property type="match status" value="1"/>
</dbReference>
<dbReference type="EMBL" id="RXGA01000003">
    <property type="protein sequence ID" value="RWX73103.1"/>
    <property type="molecule type" value="Genomic_DNA"/>
</dbReference>
<proteinExistence type="predicted"/>
<dbReference type="PANTHER" id="PTHR32154">
    <property type="entry name" value="PYRUVATE-FLAVODOXIN OXIDOREDUCTASE-RELATED"/>
    <property type="match status" value="1"/>
</dbReference>
<dbReference type="Proteomes" id="UP000288215">
    <property type="component" value="Unassembled WGS sequence"/>
</dbReference>
<evidence type="ECO:0000256" key="1">
    <source>
        <dbReference type="ARBA" id="ARBA00023002"/>
    </source>
</evidence>
<dbReference type="FunFam" id="3.40.50.970:FF:000022">
    <property type="entry name" value="2-oxoglutarate ferredoxin oxidoreductase alpha subunit"/>
    <property type="match status" value="1"/>
</dbReference>
<dbReference type="Gene3D" id="3.40.920.10">
    <property type="entry name" value="Pyruvate-ferredoxin oxidoreductase, PFOR, domain III"/>
    <property type="match status" value="1"/>
</dbReference>
<dbReference type="Gene3D" id="3.40.50.920">
    <property type="match status" value="1"/>
</dbReference>
<dbReference type="InterPro" id="IPR050722">
    <property type="entry name" value="Pyruvate:ferred/Flavod_OxRd"/>
</dbReference>
<evidence type="ECO:0000259" key="3">
    <source>
        <dbReference type="Pfam" id="PF01855"/>
    </source>
</evidence>
<feature type="domain" description="Pyruvate flavodoxin/ferredoxin oxidoreductase pyrimidine binding" evidence="3">
    <location>
        <begin position="254"/>
        <end position="490"/>
    </location>
</feature>
<dbReference type="InterPro" id="IPR033412">
    <property type="entry name" value="PFOR_II"/>
</dbReference>
<dbReference type="NCBIfam" id="TIGR03710">
    <property type="entry name" value="OAFO_sf"/>
    <property type="match status" value="1"/>
</dbReference>
<keyword evidence="1" id="KW-0560">Oxidoreductase</keyword>